<dbReference type="OrthoDB" id="9796965at2"/>
<dbReference type="Pfam" id="PF01106">
    <property type="entry name" value="NifU"/>
    <property type="match status" value="1"/>
</dbReference>
<name>A0A8J8SDH1_9FIRM</name>
<dbReference type="SUPFAM" id="SSF117916">
    <property type="entry name" value="Fe-S cluster assembly (FSCA) domain-like"/>
    <property type="match status" value="1"/>
</dbReference>
<evidence type="ECO:0000313" key="3">
    <source>
        <dbReference type="EMBL" id="QUH30802.1"/>
    </source>
</evidence>
<protein>
    <submittedName>
        <fullName evidence="3">NifU family protein</fullName>
    </submittedName>
</protein>
<reference evidence="3 4" key="1">
    <citation type="submission" date="2020-07" db="EMBL/GenBank/DDBJ databases">
        <title>Vallitalea guaymasensis genome.</title>
        <authorList>
            <person name="Postec A."/>
        </authorList>
    </citation>
    <scope>NUCLEOTIDE SEQUENCE [LARGE SCALE GENOMIC DNA]</scope>
    <source>
        <strain evidence="3 4">Ra1766G1</strain>
    </source>
</reference>
<dbReference type="InterPro" id="IPR034904">
    <property type="entry name" value="FSCA_dom_sf"/>
</dbReference>
<feature type="domain" description="NIF system FeS cluster assembly NifU C-terminal" evidence="2">
    <location>
        <begin position="5"/>
        <end position="71"/>
    </location>
</feature>
<organism evidence="3 4">
    <name type="scientific">Vallitalea guaymasensis</name>
    <dbReference type="NCBI Taxonomy" id="1185412"/>
    <lineage>
        <taxon>Bacteria</taxon>
        <taxon>Bacillati</taxon>
        <taxon>Bacillota</taxon>
        <taxon>Clostridia</taxon>
        <taxon>Lachnospirales</taxon>
        <taxon>Vallitaleaceae</taxon>
        <taxon>Vallitalea</taxon>
    </lineage>
</organism>
<evidence type="ECO:0000256" key="1">
    <source>
        <dbReference type="ARBA" id="ARBA00049958"/>
    </source>
</evidence>
<accession>A0A8J8SDH1</accession>
<dbReference type="InterPro" id="IPR001075">
    <property type="entry name" value="NIF_FeS_clus_asmbl_NifU_C"/>
</dbReference>
<dbReference type="PANTHER" id="PTHR11178">
    <property type="entry name" value="IRON-SULFUR CLUSTER SCAFFOLD PROTEIN NFU-RELATED"/>
    <property type="match status" value="1"/>
</dbReference>
<evidence type="ECO:0000259" key="2">
    <source>
        <dbReference type="Pfam" id="PF01106"/>
    </source>
</evidence>
<dbReference type="KEGG" id="vgu:HYG85_18495"/>
<dbReference type="AlphaFoldDB" id="A0A8J8SDH1"/>
<sequence length="74" mass="8182">MKDKVEQVLDQVRPGLQSDGGDVQLVEVTEDGIVRVELQGSCKGCPFSQLTVKNFIEKALKEQIPEIKEVQAVN</sequence>
<dbReference type="GO" id="GO:0005506">
    <property type="term" value="F:iron ion binding"/>
    <property type="evidence" value="ECO:0007669"/>
    <property type="project" value="InterPro"/>
</dbReference>
<dbReference type="RefSeq" id="WP_113675960.1">
    <property type="nucleotide sequence ID" value="NZ_CAJXUH010000001.1"/>
</dbReference>
<dbReference type="Proteomes" id="UP000677305">
    <property type="component" value="Chromosome"/>
</dbReference>
<gene>
    <name evidence="3" type="ORF">HYG85_18495</name>
</gene>
<comment type="function">
    <text evidence="1">May be involved in the formation or repair of [Fe-S] clusters present in iron-sulfur proteins.</text>
</comment>
<dbReference type="GO" id="GO:0051536">
    <property type="term" value="F:iron-sulfur cluster binding"/>
    <property type="evidence" value="ECO:0007669"/>
    <property type="project" value="InterPro"/>
</dbReference>
<proteinExistence type="predicted"/>
<evidence type="ECO:0000313" key="4">
    <source>
        <dbReference type="Proteomes" id="UP000677305"/>
    </source>
</evidence>
<dbReference type="GO" id="GO:0016226">
    <property type="term" value="P:iron-sulfur cluster assembly"/>
    <property type="evidence" value="ECO:0007669"/>
    <property type="project" value="InterPro"/>
</dbReference>
<dbReference type="EMBL" id="CP058561">
    <property type="protein sequence ID" value="QUH30802.1"/>
    <property type="molecule type" value="Genomic_DNA"/>
</dbReference>
<dbReference type="Gene3D" id="3.30.300.130">
    <property type="entry name" value="Fe-S cluster assembly (FSCA)"/>
    <property type="match status" value="1"/>
</dbReference>
<keyword evidence="4" id="KW-1185">Reference proteome</keyword>